<evidence type="ECO:0000256" key="1">
    <source>
        <dbReference type="ARBA" id="ARBA00006056"/>
    </source>
</evidence>
<dbReference type="InterPro" id="IPR043144">
    <property type="entry name" value="Mal/L-sulf/L-lact_DH-like_ah"/>
</dbReference>
<dbReference type="PANTHER" id="PTHR11091">
    <property type="entry name" value="OXIDOREDUCTASE-RELATED"/>
    <property type="match status" value="1"/>
</dbReference>
<evidence type="ECO:0000256" key="2">
    <source>
        <dbReference type="ARBA" id="ARBA00023002"/>
    </source>
</evidence>
<dbReference type="InterPro" id="IPR043143">
    <property type="entry name" value="Mal/L-sulf/L-lact_DH-like_NADP"/>
</dbReference>
<proteinExistence type="inferred from homology"/>
<dbReference type="EMBL" id="UINC01174708">
    <property type="protein sequence ID" value="SVD80965.1"/>
    <property type="molecule type" value="Genomic_DNA"/>
</dbReference>
<dbReference type="InterPro" id="IPR003767">
    <property type="entry name" value="Malate/L-lactate_DH-like"/>
</dbReference>
<dbReference type="InterPro" id="IPR036111">
    <property type="entry name" value="Mal/L-sulfo/L-lacto_DH-like_sf"/>
</dbReference>
<name>A0A382YDN0_9ZZZZ</name>
<dbReference type="AlphaFoldDB" id="A0A382YDN0"/>
<evidence type="ECO:0000313" key="3">
    <source>
        <dbReference type="EMBL" id="SVD80965.1"/>
    </source>
</evidence>
<comment type="similarity">
    <text evidence="1">Belongs to the LDH2/MDH2 oxidoreductase family.</text>
</comment>
<reference evidence="3" key="1">
    <citation type="submission" date="2018-05" db="EMBL/GenBank/DDBJ databases">
        <authorList>
            <person name="Lanie J.A."/>
            <person name="Ng W.-L."/>
            <person name="Kazmierczak K.M."/>
            <person name="Andrzejewski T.M."/>
            <person name="Davidsen T.M."/>
            <person name="Wayne K.J."/>
            <person name="Tettelin H."/>
            <person name="Glass J.I."/>
            <person name="Rusch D."/>
            <person name="Podicherti R."/>
            <person name="Tsui H.-C.T."/>
            <person name="Winkler M.E."/>
        </authorList>
    </citation>
    <scope>NUCLEOTIDE SEQUENCE</scope>
</reference>
<protein>
    <recommendedName>
        <fullName evidence="4">Ldh family oxidoreductase</fullName>
    </recommendedName>
</protein>
<dbReference type="SUPFAM" id="SSF89733">
    <property type="entry name" value="L-sulfolactate dehydrogenase-like"/>
    <property type="match status" value="1"/>
</dbReference>
<keyword evidence="2" id="KW-0560">Oxidoreductase</keyword>
<accession>A0A382YDN0</accession>
<dbReference type="PANTHER" id="PTHR11091:SF0">
    <property type="entry name" value="MALATE DEHYDROGENASE"/>
    <property type="match status" value="1"/>
</dbReference>
<dbReference type="GO" id="GO:0016491">
    <property type="term" value="F:oxidoreductase activity"/>
    <property type="evidence" value="ECO:0007669"/>
    <property type="project" value="UniProtKB-KW"/>
</dbReference>
<dbReference type="Gene3D" id="3.30.1370.60">
    <property type="entry name" value="Hypothetical oxidoreductase yiak, domain 2"/>
    <property type="match status" value="1"/>
</dbReference>
<sequence length="227" mass="24011">MNRPPSEFSRISHEDLHGFVSTAAQSVGLPQEKAELLASLLAGNDLRGVFSHGTQQIATYARLMRDGKLNNKPEIDVVESSSCSLLVDGDGGVGYFPAHEGTARVIEKATENGIAVMVTRNHGHFGAAGLYSRMTLEHDLVTFVTSGVQQQLKPGDSIFSAGGGSPMSFSAPAGEEDSLVLDFGAMHDLYGGDPHRDEIARLAPGLVLRCIGMGEICQSWGGLLAGM</sequence>
<evidence type="ECO:0008006" key="4">
    <source>
        <dbReference type="Google" id="ProtNLM"/>
    </source>
</evidence>
<feature type="non-terminal residue" evidence="3">
    <location>
        <position position="227"/>
    </location>
</feature>
<gene>
    <name evidence="3" type="ORF">METZ01_LOCUS433819</name>
</gene>
<dbReference type="Gene3D" id="1.10.1530.10">
    <property type="match status" value="1"/>
</dbReference>
<dbReference type="Pfam" id="PF02615">
    <property type="entry name" value="Ldh_2"/>
    <property type="match status" value="1"/>
</dbReference>
<organism evidence="3">
    <name type="scientific">marine metagenome</name>
    <dbReference type="NCBI Taxonomy" id="408172"/>
    <lineage>
        <taxon>unclassified sequences</taxon>
        <taxon>metagenomes</taxon>
        <taxon>ecological metagenomes</taxon>
    </lineage>
</organism>